<name>A0ABD2QJ64_9PLAT</name>
<dbReference type="Gene3D" id="3.40.50.300">
    <property type="entry name" value="P-loop containing nucleotide triphosphate hydrolases"/>
    <property type="match status" value="1"/>
</dbReference>
<dbReference type="AlphaFoldDB" id="A0ABD2QJ64"/>
<dbReference type="CDD" id="cd18787">
    <property type="entry name" value="SF2_C_DEAD"/>
    <property type="match status" value="1"/>
</dbReference>
<keyword evidence="6" id="KW-0694">RNA-binding</keyword>
<dbReference type="SMART" id="SM00490">
    <property type="entry name" value="HELICc"/>
    <property type="match status" value="1"/>
</dbReference>
<protein>
    <recommendedName>
        <fullName evidence="1">RNA helicase</fullName>
        <ecNumber evidence="1">3.6.4.13</ecNumber>
    </recommendedName>
</protein>
<dbReference type="GO" id="GO:0003724">
    <property type="term" value="F:RNA helicase activity"/>
    <property type="evidence" value="ECO:0007669"/>
    <property type="project" value="UniProtKB-EC"/>
</dbReference>
<gene>
    <name evidence="9" type="primary">DDX52</name>
    <name evidence="9" type="ORF">Ciccas_001781</name>
</gene>
<evidence type="ECO:0000256" key="6">
    <source>
        <dbReference type="ARBA" id="ARBA00022884"/>
    </source>
</evidence>
<keyword evidence="3" id="KW-0378">Hydrolase</keyword>
<accession>A0ABD2QJ64</accession>
<comment type="catalytic activity">
    <reaction evidence="7">
        <text>ATP + H2O = ADP + phosphate + H(+)</text>
        <dbReference type="Rhea" id="RHEA:13065"/>
        <dbReference type="ChEBI" id="CHEBI:15377"/>
        <dbReference type="ChEBI" id="CHEBI:15378"/>
        <dbReference type="ChEBI" id="CHEBI:30616"/>
        <dbReference type="ChEBI" id="CHEBI:43474"/>
        <dbReference type="ChEBI" id="CHEBI:456216"/>
        <dbReference type="EC" id="3.6.4.13"/>
    </reaction>
</comment>
<dbReference type="InterPro" id="IPR001650">
    <property type="entry name" value="Helicase_C-like"/>
</dbReference>
<dbReference type="GO" id="GO:0005524">
    <property type="term" value="F:ATP binding"/>
    <property type="evidence" value="ECO:0007669"/>
    <property type="project" value="UniProtKB-KW"/>
</dbReference>
<keyword evidence="5" id="KW-0067">ATP-binding</keyword>
<comment type="caution">
    <text evidence="9">The sequence shown here is derived from an EMBL/GenBank/DDBJ whole genome shotgun (WGS) entry which is preliminary data.</text>
</comment>
<dbReference type="Proteomes" id="UP001626550">
    <property type="component" value="Unassembled WGS sequence"/>
</dbReference>
<dbReference type="InterPro" id="IPR050079">
    <property type="entry name" value="DEAD_box_RNA_helicase"/>
</dbReference>
<dbReference type="PANTHER" id="PTHR47959:SF15">
    <property type="entry name" value="RNA HELICASE"/>
    <property type="match status" value="1"/>
</dbReference>
<sequence>MVEANIFEQIRDKKKEQFHARHQPFRDQVDPIFSALYRAGKSLKECCIALFSATVSQQVNDWLKSLAKDGDQIEIVQINIGSKDSTVSTVDQWFKYCATEEGKLLEIQNMLIDGLLFPCLIFMESRARAKDVHQEIVISDRNLSAEVVSGDISEIKRNAIIKKFCQGEINVLICTDLLCRGIDFKNVKMVINYDAPVTKEDYIHRVGRTGRAGGVRGSAVTFWTDADIAHMSPLITVLRSSVNPARAKEYEELQELVDTWVKRRANKIQSKLSSRAKKFSEKGNFVVSARRRERKIANKIRMAVNQGQLPQKYFSPNFKLLF</sequence>
<dbReference type="InterPro" id="IPR027417">
    <property type="entry name" value="P-loop_NTPase"/>
</dbReference>
<dbReference type="PROSITE" id="PS51194">
    <property type="entry name" value="HELICASE_CTER"/>
    <property type="match status" value="1"/>
</dbReference>
<evidence type="ECO:0000256" key="5">
    <source>
        <dbReference type="ARBA" id="ARBA00022840"/>
    </source>
</evidence>
<dbReference type="EC" id="3.6.4.13" evidence="1"/>
<dbReference type="SUPFAM" id="SSF52540">
    <property type="entry name" value="P-loop containing nucleoside triphosphate hydrolases"/>
    <property type="match status" value="1"/>
</dbReference>
<evidence type="ECO:0000256" key="7">
    <source>
        <dbReference type="ARBA" id="ARBA00047984"/>
    </source>
</evidence>
<dbReference type="GO" id="GO:0003723">
    <property type="term" value="F:RNA binding"/>
    <property type="evidence" value="ECO:0007669"/>
    <property type="project" value="UniProtKB-KW"/>
</dbReference>
<evidence type="ECO:0000256" key="2">
    <source>
        <dbReference type="ARBA" id="ARBA00022741"/>
    </source>
</evidence>
<evidence type="ECO:0000256" key="4">
    <source>
        <dbReference type="ARBA" id="ARBA00022806"/>
    </source>
</evidence>
<evidence type="ECO:0000256" key="1">
    <source>
        <dbReference type="ARBA" id="ARBA00012552"/>
    </source>
</evidence>
<keyword evidence="10" id="KW-1185">Reference proteome</keyword>
<proteinExistence type="predicted"/>
<feature type="domain" description="Helicase C-terminal" evidence="8">
    <location>
        <begin position="111"/>
        <end position="254"/>
    </location>
</feature>
<dbReference type="Pfam" id="PF00271">
    <property type="entry name" value="Helicase_C"/>
    <property type="match status" value="1"/>
</dbReference>
<organism evidence="9 10">
    <name type="scientific">Cichlidogyrus casuarinus</name>
    <dbReference type="NCBI Taxonomy" id="1844966"/>
    <lineage>
        <taxon>Eukaryota</taxon>
        <taxon>Metazoa</taxon>
        <taxon>Spiralia</taxon>
        <taxon>Lophotrochozoa</taxon>
        <taxon>Platyhelminthes</taxon>
        <taxon>Monogenea</taxon>
        <taxon>Monopisthocotylea</taxon>
        <taxon>Dactylogyridea</taxon>
        <taxon>Ancyrocephalidae</taxon>
        <taxon>Cichlidogyrus</taxon>
    </lineage>
</organism>
<reference evidence="9 10" key="1">
    <citation type="submission" date="2024-11" db="EMBL/GenBank/DDBJ databases">
        <title>Adaptive evolution of stress response genes in parasites aligns with host niche diversity.</title>
        <authorList>
            <person name="Hahn C."/>
            <person name="Resl P."/>
        </authorList>
    </citation>
    <scope>NUCLEOTIDE SEQUENCE [LARGE SCALE GENOMIC DNA]</scope>
    <source>
        <strain evidence="9">EGGRZ-B1_66</strain>
        <tissue evidence="9">Body</tissue>
    </source>
</reference>
<dbReference type="EMBL" id="JBJKFK010000126">
    <property type="protein sequence ID" value="KAL3319549.1"/>
    <property type="molecule type" value="Genomic_DNA"/>
</dbReference>
<keyword evidence="4" id="KW-0347">Helicase</keyword>
<evidence type="ECO:0000259" key="8">
    <source>
        <dbReference type="PROSITE" id="PS51194"/>
    </source>
</evidence>
<evidence type="ECO:0000313" key="9">
    <source>
        <dbReference type="EMBL" id="KAL3319549.1"/>
    </source>
</evidence>
<dbReference type="GO" id="GO:0016787">
    <property type="term" value="F:hydrolase activity"/>
    <property type="evidence" value="ECO:0007669"/>
    <property type="project" value="UniProtKB-KW"/>
</dbReference>
<keyword evidence="2" id="KW-0547">Nucleotide-binding</keyword>
<evidence type="ECO:0000256" key="3">
    <source>
        <dbReference type="ARBA" id="ARBA00022801"/>
    </source>
</evidence>
<dbReference type="PANTHER" id="PTHR47959">
    <property type="entry name" value="ATP-DEPENDENT RNA HELICASE RHLE-RELATED"/>
    <property type="match status" value="1"/>
</dbReference>
<evidence type="ECO:0000313" key="10">
    <source>
        <dbReference type="Proteomes" id="UP001626550"/>
    </source>
</evidence>